<feature type="transmembrane region" description="Helical" evidence="8">
    <location>
        <begin position="250"/>
        <end position="272"/>
    </location>
</feature>
<gene>
    <name evidence="10" type="ORF">A3J64_03060</name>
</gene>
<feature type="transmembrane region" description="Helical" evidence="8">
    <location>
        <begin position="212"/>
        <end position="229"/>
    </location>
</feature>
<feature type="transmembrane region" description="Helical" evidence="8">
    <location>
        <begin position="367"/>
        <end position="388"/>
    </location>
</feature>
<feature type="transmembrane region" description="Helical" evidence="8">
    <location>
        <begin position="141"/>
        <end position="159"/>
    </location>
</feature>
<dbReference type="InterPro" id="IPR038731">
    <property type="entry name" value="RgtA/B/C-like"/>
</dbReference>
<dbReference type="GO" id="GO:0005886">
    <property type="term" value="C:plasma membrane"/>
    <property type="evidence" value="ECO:0007669"/>
    <property type="project" value="UniProtKB-SubCell"/>
</dbReference>
<evidence type="ECO:0000256" key="1">
    <source>
        <dbReference type="ARBA" id="ARBA00004651"/>
    </source>
</evidence>
<dbReference type="GO" id="GO:0010041">
    <property type="term" value="P:response to iron(III) ion"/>
    <property type="evidence" value="ECO:0007669"/>
    <property type="project" value="TreeGrafter"/>
</dbReference>
<feature type="transmembrane region" description="Helical" evidence="8">
    <location>
        <begin position="91"/>
        <end position="112"/>
    </location>
</feature>
<feature type="transmembrane region" description="Helical" evidence="8">
    <location>
        <begin position="326"/>
        <end position="346"/>
    </location>
</feature>
<evidence type="ECO:0000313" key="11">
    <source>
        <dbReference type="Proteomes" id="UP000177061"/>
    </source>
</evidence>
<keyword evidence="7 8" id="KW-0472">Membrane</keyword>
<dbReference type="Pfam" id="PF13231">
    <property type="entry name" value="PMT_2"/>
    <property type="match status" value="1"/>
</dbReference>
<keyword evidence="4" id="KW-0808">Transferase</keyword>
<feature type="transmembrane region" description="Helical" evidence="8">
    <location>
        <begin position="400"/>
        <end position="419"/>
    </location>
</feature>
<evidence type="ECO:0000259" key="9">
    <source>
        <dbReference type="Pfam" id="PF13231"/>
    </source>
</evidence>
<proteinExistence type="predicted"/>
<feature type="transmembrane region" description="Helical" evidence="8">
    <location>
        <begin position="188"/>
        <end position="206"/>
    </location>
</feature>
<feature type="transmembrane region" description="Helical" evidence="8">
    <location>
        <begin position="431"/>
        <end position="448"/>
    </location>
</feature>
<evidence type="ECO:0000256" key="7">
    <source>
        <dbReference type="ARBA" id="ARBA00023136"/>
    </source>
</evidence>
<dbReference type="InterPro" id="IPR050297">
    <property type="entry name" value="LipidA_mod_glycosyltrf_83"/>
</dbReference>
<sequence>MSDVNNIMPFQKLRNFIPLLAILILAIFLRLWQIDSVPPGLYPDIAINGNDALDTLATGQFKVFYPENNGREGLFIWLIALSFKIFGPAVWSLRLVSAVFGIFTVWGLYLLTRRLFNKNIALLSSFFLAVSFWHINFSRLGFRAILVPFFLVWSFYFLFRGIAEIRTCGKLGVPHLNVGHRVSHMSHIIPFILAGLFFGLGFYTYIAFRAAVLILGAVFLLEVLTYWRKNKPFSWRLSNLWQKVYLKDGWWKWDIMFLTIVLVILPLAGYFYQHPQDFIGRSAGVSVFNAPRPWLELGKSVLLTLGMFNFKGDLNWRHNFSGSPMLVWPVGLFFVLGFVLTIKNIFLKNGVKIGGSPPSKRGAAPNFENGANSIFLLTWFLSMLSPALLTNEGLPHALRAIGVIPVVYIFAALGLFWLANRVKKLKPKKPAAFLGTVLLIFILMAVAFSDFNQYFFKWAKNPEVAGAMRLDLVDLSQYLNNLPASVKKYVIVNEPGVAVPYPHGLPMPAQTIIFIQRTANSEQRTVYLTPSDINQIKIVNHQPAVIIPTQPDQNIFNQLSQKWPQGKIEKINYFYEYKINQ</sequence>
<keyword evidence="6 8" id="KW-1133">Transmembrane helix</keyword>
<comment type="subcellular location">
    <subcellularLocation>
        <location evidence="1">Cell membrane</location>
        <topology evidence="1">Multi-pass membrane protein</topology>
    </subcellularLocation>
</comment>
<name>A0A1G2FES8_9BACT</name>
<dbReference type="GO" id="GO:0009103">
    <property type="term" value="P:lipopolysaccharide biosynthetic process"/>
    <property type="evidence" value="ECO:0007669"/>
    <property type="project" value="UniProtKB-ARBA"/>
</dbReference>
<dbReference type="STRING" id="1801997.A3J64_03060"/>
<evidence type="ECO:0000256" key="5">
    <source>
        <dbReference type="ARBA" id="ARBA00022692"/>
    </source>
</evidence>
<accession>A0A1G2FES8</accession>
<keyword evidence="3" id="KW-0328">Glycosyltransferase</keyword>
<feature type="domain" description="Glycosyltransferase RgtA/B/C/D-like" evidence="9">
    <location>
        <begin position="75"/>
        <end position="164"/>
    </location>
</feature>
<evidence type="ECO:0000313" key="10">
    <source>
        <dbReference type="EMBL" id="OGZ36302.1"/>
    </source>
</evidence>
<feature type="transmembrane region" description="Helical" evidence="8">
    <location>
        <begin position="119"/>
        <end position="135"/>
    </location>
</feature>
<evidence type="ECO:0000256" key="6">
    <source>
        <dbReference type="ARBA" id="ARBA00022989"/>
    </source>
</evidence>
<dbReference type="EMBL" id="MHNB01000028">
    <property type="protein sequence ID" value="OGZ36302.1"/>
    <property type="molecule type" value="Genomic_DNA"/>
</dbReference>
<dbReference type="AlphaFoldDB" id="A0A1G2FES8"/>
<protein>
    <recommendedName>
        <fullName evidence="9">Glycosyltransferase RgtA/B/C/D-like domain-containing protein</fullName>
    </recommendedName>
</protein>
<evidence type="ECO:0000256" key="4">
    <source>
        <dbReference type="ARBA" id="ARBA00022679"/>
    </source>
</evidence>
<evidence type="ECO:0000256" key="8">
    <source>
        <dbReference type="SAM" id="Phobius"/>
    </source>
</evidence>
<evidence type="ECO:0000256" key="2">
    <source>
        <dbReference type="ARBA" id="ARBA00022475"/>
    </source>
</evidence>
<feature type="transmembrane region" description="Helical" evidence="8">
    <location>
        <begin position="16"/>
        <end position="34"/>
    </location>
</feature>
<dbReference type="Proteomes" id="UP000177061">
    <property type="component" value="Unassembled WGS sequence"/>
</dbReference>
<dbReference type="PANTHER" id="PTHR33908:SF3">
    <property type="entry name" value="UNDECAPRENYL PHOSPHATE-ALPHA-4-AMINO-4-DEOXY-L-ARABINOSE ARABINOSYL TRANSFERASE"/>
    <property type="match status" value="1"/>
</dbReference>
<keyword evidence="2" id="KW-1003">Cell membrane</keyword>
<reference evidence="10 11" key="1">
    <citation type="journal article" date="2016" name="Nat. Commun.">
        <title>Thousands of microbial genomes shed light on interconnected biogeochemical processes in an aquifer system.</title>
        <authorList>
            <person name="Anantharaman K."/>
            <person name="Brown C.T."/>
            <person name="Hug L.A."/>
            <person name="Sharon I."/>
            <person name="Castelle C.J."/>
            <person name="Probst A.J."/>
            <person name="Thomas B.C."/>
            <person name="Singh A."/>
            <person name="Wilkins M.J."/>
            <person name="Karaoz U."/>
            <person name="Brodie E.L."/>
            <person name="Williams K.H."/>
            <person name="Hubbard S.S."/>
            <person name="Banfield J.F."/>
        </authorList>
    </citation>
    <scope>NUCLEOTIDE SEQUENCE [LARGE SCALE GENOMIC DNA]</scope>
</reference>
<comment type="caution">
    <text evidence="10">The sequence shown here is derived from an EMBL/GenBank/DDBJ whole genome shotgun (WGS) entry which is preliminary data.</text>
</comment>
<keyword evidence="5 8" id="KW-0812">Transmembrane</keyword>
<organism evidence="10 11">
    <name type="scientific">Candidatus Portnoybacteria bacterium RIFCSPHIGHO2_12_FULL_38_9</name>
    <dbReference type="NCBI Taxonomy" id="1801997"/>
    <lineage>
        <taxon>Bacteria</taxon>
        <taxon>Candidatus Portnoyibacteriota</taxon>
    </lineage>
</organism>
<dbReference type="PANTHER" id="PTHR33908">
    <property type="entry name" value="MANNOSYLTRANSFERASE YKCB-RELATED"/>
    <property type="match status" value="1"/>
</dbReference>
<dbReference type="GO" id="GO:0016763">
    <property type="term" value="F:pentosyltransferase activity"/>
    <property type="evidence" value="ECO:0007669"/>
    <property type="project" value="TreeGrafter"/>
</dbReference>
<evidence type="ECO:0000256" key="3">
    <source>
        <dbReference type="ARBA" id="ARBA00022676"/>
    </source>
</evidence>